<evidence type="ECO:0000313" key="2">
    <source>
        <dbReference type="Proteomes" id="UP000316759"/>
    </source>
</evidence>
<organism evidence="1 2">
    <name type="scientific">Fasciola gigantica</name>
    <name type="common">Giant liver fluke</name>
    <dbReference type="NCBI Taxonomy" id="46835"/>
    <lineage>
        <taxon>Eukaryota</taxon>
        <taxon>Metazoa</taxon>
        <taxon>Spiralia</taxon>
        <taxon>Lophotrochozoa</taxon>
        <taxon>Platyhelminthes</taxon>
        <taxon>Trematoda</taxon>
        <taxon>Digenea</taxon>
        <taxon>Plagiorchiida</taxon>
        <taxon>Echinostomata</taxon>
        <taxon>Echinostomatoidea</taxon>
        <taxon>Fasciolidae</taxon>
        <taxon>Fasciola</taxon>
    </lineage>
</organism>
<protein>
    <submittedName>
        <fullName evidence="1">Uncharacterized protein</fullName>
    </submittedName>
</protein>
<dbReference type="AlphaFoldDB" id="A0A504YJY9"/>
<sequence>MLISSANVDDRLYRELVLVSIIGVHILCKPDLIVSNGDIVYVLDVCVVSGQSAENAWEMKVEKYSATLKTPSSERWKSLRLSSNTIRSSSPTVVPSSDAVPLICVTWAFVLSNWHVHVNLCSRARSIPTTSI</sequence>
<comment type="caution">
    <text evidence="1">The sequence shown here is derived from an EMBL/GenBank/DDBJ whole genome shotgun (WGS) entry which is preliminary data.</text>
</comment>
<dbReference type="EMBL" id="SUNJ01012303">
    <property type="protein sequence ID" value="TPP58170.1"/>
    <property type="molecule type" value="Genomic_DNA"/>
</dbReference>
<proteinExistence type="predicted"/>
<gene>
    <name evidence="1" type="ORF">FGIG_03613</name>
</gene>
<name>A0A504YJY9_FASGI</name>
<accession>A0A504YJY9</accession>
<keyword evidence="2" id="KW-1185">Reference proteome</keyword>
<dbReference type="Proteomes" id="UP000316759">
    <property type="component" value="Unassembled WGS sequence"/>
</dbReference>
<evidence type="ECO:0000313" key="1">
    <source>
        <dbReference type="EMBL" id="TPP58170.1"/>
    </source>
</evidence>
<reference evidence="1 2" key="1">
    <citation type="submission" date="2019-04" db="EMBL/GenBank/DDBJ databases">
        <title>Annotation for the trematode Fasciola gigantica.</title>
        <authorList>
            <person name="Choi Y.-J."/>
        </authorList>
    </citation>
    <scope>NUCLEOTIDE SEQUENCE [LARGE SCALE GENOMIC DNA]</scope>
    <source>
        <strain evidence="1">Uganda_cow_1</strain>
    </source>
</reference>